<dbReference type="GO" id="GO:0006879">
    <property type="term" value="P:intracellular iron ion homeostasis"/>
    <property type="evidence" value="ECO:0007669"/>
    <property type="project" value="TreeGrafter"/>
</dbReference>
<dbReference type="GO" id="GO:0005886">
    <property type="term" value="C:plasma membrane"/>
    <property type="evidence" value="ECO:0007669"/>
    <property type="project" value="TreeGrafter"/>
</dbReference>
<dbReference type="EMBL" id="MU003697">
    <property type="protein sequence ID" value="KAF2812738.1"/>
    <property type="molecule type" value="Genomic_DNA"/>
</dbReference>
<evidence type="ECO:0000313" key="11">
    <source>
        <dbReference type="Proteomes" id="UP000504636"/>
    </source>
</evidence>
<keyword evidence="3 7" id="KW-0812">Transmembrane</keyword>
<evidence type="ECO:0000256" key="8">
    <source>
        <dbReference type="SAM" id="SignalP"/>
    </source>
</evidence>
<evidence type="ECO:0000259" key="9">
    <source>
        <dbReference type="Pfam" id="PF01794"/>
    </source>
</evidence>
<keyword evidence="5" id="KW-0406">Ion transport</keyword>
<evidence type="ECO:0000256" key="6">
    <source>
        <dbReference type="ARBA" id="ARBA00023136"/>
    </source>
</evidence>
<dbReference type="PANTHER" id="PTHR32361:SF9">
    <property type="entry name" value="FERRIC REDUCTASE TRANSMEMBRANE COMPONENT 3-RELATED"/>
    <property type="match status" value="1"/>
</dbReference>
<accession>A0A6A6YW03</accession>
<dbReference type="Pfam" id="PF01794">
    <property type="entry name" value="Ferric_reduct"/>
    <property type="match status" value="1"/>
</dbReference>
<keyword evidence="8" id="KW-0732">Signal</keyword>
<reference evidence="12" key="3">
    <citation type="submission" date="2025-04" db="UniProtKB">
        <authorList>
            <consortium name="RefSeq"/>
        </authorList>
    </citation>
    <scope>IDENTIFICATION</scope>
    <source>
        <strain evidence="12">CBS 304.34</strain>
    </source>
</reference>
<dbReference type="InterPro" id="IPR051410">
    <property type="entry name" value="Ferric/Cupric_Reductase"/>
</dbReference>
<reference evidence="12" key="2">
    <citation type="submission" date="2020-04" db="EMBL/GenBank/DDBJ databases">
        <authorList>
            <consortium name="NCBI Genome Project"/>
        </authorList>
    </citation>
    <scope>NUCLEOTIDE SEQUENCE</scope>
    <source>
        <strain evidence="12">CBS 304.34</strain>
    </source>
</reference>
<evidence type="ECO:0000256" key="5">
    <source>
        <dbReference type="ARBA" id="ARBA00023065"/>
    </source>
</evidence>
<sequence>MAPGLFFLVAICLNSLLATAVVSNSRRGHRLISYGITMYKPTCAFACRDTISGSPLNCSTEEMEMGSMDMGGASTGPECYATDESFLQTLAWCISTHCQGVTVWKLERFWRMNVAGNGAVQPDPKETYQRALAKVTNPPTEILVTGDPLNKTSLVTEDDWIANYNVDSISEIQEDTHERYCLVVFLSGVVIPIGFSLVRFVPWPAHLVTKSNAHIIYPPAFGSHHNQKLHHQSHWCPKWVAWICTIEAVIHSCIYLQIYAASGEHSSESKMPYWIWGAIATLGMSILLPTSILPLRQKLYEGFLLWHIAISGLVATGCYLHIDYRFGHQWGYEVWIYVAMAVWAFERMMRLAKLVRNGLRTATVTVIDDDYLRVDVEGVSGNGHAYLYFPTLTWRVWENHPFSVASTVLPAATHQTSTTSRHEALASDIEKHPVQTSTSQTSRDIIELHHKKRIEILRSGLPFSYVPEVT</sequence>
<evidence type="ECO:0000313" key="12">
    <source>
        <dbReference type="RefSeq" id="XP_033579702.1"/>
    </source>
</evidence>
<feature type="chain" id="PRO_5044629398" description="Ferric oxidoreductase domain-containing protein" evidence="8">
    <location>
        <begin position="21"/>
        <end position="470"/>
    </location>
</feature>
<comment type="subcellular location">
    <subcellularLocation>
        <location evidence="1">Membrane</location>
        <topology evidence="1">Multi-pass membrane protein</topology>
    </subcellularLocation>
</comment>
<protein>
    <recommendedName>
        <fullName evidence="9">Ferric oxidoreductase domain-containing protein</fullName>
    </recommendedName>
</protein>
<evidence type="ECO:0000256" key="7">
    <source>
        <dbReference type="SAM" id="Phobius"/>
    </source>
</evidence>
<feature type="transmembrane region" description="Helical" evidence="7">
    <location>
        <begin position="334"/>
        <end position="352"/>
    </location>
</feature>
<evidence type="ECO:0000256" key="4">
    <source>
        <dbReference type="ARBA" id="ARBA00022989"/>
    </source>
</evidence>
<evidence type="ECO:0000256" key="2">
    <source>
        <dbReference type="ARBA" id="ARBA00022448"/>
    </source>
</evidence>
<dbReference type="GO" id="GO:0006826">
    <property type="term" value="P:iron ion transport"/>
    <property type="evidence" value="ECO:0007669"/>
    <property type="project" value="TreeGrafter"/>
</dbReference>
<dbReference type="RefSeq" id="XP_033579702.1">
    <property type="nucleotide sequence ID" value="XM_033727871.1"/>
</dbReference>
<dbReference type="InterPro" id="IPR013130">
    <property type="entry name" value="Fe3_Rdtase_TM_dom"/>
</dbReference>
<reference evidence="10 12" key="1">
    <citation type="journal article" date="2020" name="Stud. Mycol.">
        <title>101 Dothideomycetes genomes: a test case for predicting lifestyles and emergence of pathogens.</title>
        <authorList>
            <person name="Haridas S."/>
            <person name="Albert R."/>
            <person name="Binder M."/>
            <person name="Bloem J."/>
            <person name="Labutti K."/>
            <person name="Salamov A."/>
            <person name="Andreopoulos B."/>
            <person name="Baker S."/>
            <person name="Barry K."/>
            <person name="Bills G."/>
            <person name="Bluhm B."/>
            <person name="Cannon C."/>
            <person name="Castanera R."/>
            <person name="Culley D."/>
            <person name="Daum C."/>
            <person name="Ezra D."/>
            <person name="Gonzalez J."/>
            <person name="Henrissat B."/>
            <person name="Kuo A."/>
            <person name="Liang C."/>
            <person name="Lipzen A."/>
            <person name="Lutzoni F."/>
            <person name="Magnuson J."/>
            <person name="Mondo S."/>
            <person name="Nolan M."/>
            <person name="Ohm R."/>
            <person name="Pangilinan J."/>
            <person name="Park H.-J."/>
            <person name="Ramirez L."/>
            <person name="Alfaro M."/>
            <person name="Sun H."/>
            <person name="Tritt A."/>
            <person name="Yoshinaga Y."/>
            <person name="Zwiers L.-H."/>
            <person name="Turgeon B."/>
            <person name="Goodwin S."/>
            <person name="Spatafora J."/>
            <person name="Crous P."/>
            <person name="Grigoriev I."/>
        </authorList>
    </citation>
    <scope>NUCLEOTIDE SEQUENCE</scope>
    <source>
        <strain evidence="10 12">CBS 304.34</strain>
    </source>
</reference>
<evidence type="ECO:0000256" key="3">
    <source>
        <dbReference type="ARBA" id="ARBA00022692"/>
    </source>
</evidence>
<dbReference type="GeneID" id="54468764"/>
<feature type="transmembrane region" description="Helical" evidence="7">
    <location>
        <begin position="302"/>
        <end position="322"/>
    </location>
</feature>
<proteinExistence type="predicted"/>
<feature type="transmembrane region" description="Helical" evidence="7">
    <location>
        <begin position="182"/>
        <end position="201"/>
    </location>
</feature>
<feature type="signal peptide" evidence="8">
    <location>
        <begin position="1"/>
        <end position="20"/>
    </location>
</feature>
<keyword evidence="6 7" id="KW-0472">Membrane</keyword>
<dbReference type="AlphaFoldDB" id="A0A6A6YW03"/>
<dbReference type="GO" id="GO:0015677">
    <property type="term" value="P:copper ion import"/>
    <property type="evidence" value="ECO:0007669"/>
    <property type="project" value="TreeGrafter"/>
</dbReference>
<evidence type="ECO:0000256" key="1">
    <source>
        <dbReference type="ARBA" id="ARBA00004141"/>
    </source>
</evidence>
<organism evidence="10">
    <name type="scientific">Mytilinidion resinicola</name>
    <dbReference type="NCBI Taxonomy" id="574789"/>
    <lineage>
        <taxon>Eukaryota</taxon>
        <taxon>Fungi</taxon>
        <taxon>Dikarya</taxon>
        <taxon>Ascomycota</taxon>
        <taxon>Pezizomycotina</taxon>
        <taxon>Dothideomycetes</taxon>
        <taxon>Pleosporomycetidae</taxon>
        <taxon>Mytilinidiales</taxon>
        <taxon>Mytilinidiaceae</taxon>
        <taxon>Mytilinidion</taxon>
    </lineage>
</organism>
<dbReference type="PANTHER" id="PTHR32361">
    <property type="entry name" value="FERRIC/CUPRIC REDUCTASE TRANSMEMBRANE COMPONENT"/>
    <property type="match status" value="1"/>
</dbReference>
<keyword evidence="4 7" id="KW-1133">Transmembrane helix</keyword>
<keyword evidence="2" id="KW-0813">Transport</keyword>
<dbReference type="Proteomes" id="UP000504636">
    <property type="component" value="Unplaced"/>
</dbReference>
<keyword evidence="11" id="KW-1185">Reference proteome</keyword>
<feature type="domain" description="Ferric oxidoreductase" evidence="9">
    <location>
        <begin position="236"/>
        <end position="317"/>
    </location>
</feature>
<gene>
    <name evidence="10 12" type="ORF">BDZ99DRAFT_569364</name>
</gene>
<evidence type="ECO:0000313" key="10">
    <source>
        <dbReference type="EMBL" id="KAF2812738.1"/>
    </source>
</evidence>
<name>A0A6A6YW03_9PEZI</name>
<feature type="transmembrane region" description="Helical" evidence="7">
    <location>
        <begin position="273"/>
        <end position="295"/>
    </location>
</feature>
<dbReference type="GO" id="GO:0000293">
    <property type="term" value="F:ferric-chelate reductase activity"/>
    <property type="evidence" value="ECO:0007669"/>
    <property type="project" value="TreeGrafter"/>
</dbReference>
<dbReference type="OrthoDB" id="167398at2759"/>